<evidence type="ECO:0000259" key="14">
    <source>
        <dbReference type="PROSITE" id="PS51484"/>
    </source>
</evidence>
<dbReference type="Gene3D" id="2.160.20.10">
    <property type="entry name" value="Single-stranded right-handed beta-helix, Pectin lyase-like"/>
    <property type="match status" value="1"/>
</dbReference>
<keyword evidence="6" id="KW-0732">Signal</keyword>
<dbReference type="InterPro" id="IPR011050">
    <property type="entry name" value="Pectin_lyase_fold/virulence"/>
</dbReference>
<dbReference type="Pfam" id="PF01833">
    <property type="entry name" value="TIG"/>
    <property type="match status" value="4"/>
</dbReference>
<reference evidence="16" key="1">
    <citation type="submission" date="2019-06" db="EMBL/GenBank/DDBJ databases">
        <authorList>
            <person name="Zheng W."/>
        </authorList>
    </citation>
    <scope>NUCLEOTIDE SEQUENCE</scope>
    <source>
        <strain evidence="16">QDHG01</strain>
    </source>
</reference>
<dbReference type="PANTHER" id="PTHR46769">
    <property type="entry name" value="POLYCYSTIC KIDNEY AND HEPATIC DISEASE 1 (AUTOSOMAL RECESSIVE)-LIKE 1"/>
    <property type="match status" value="1"/>
</dbReference>
<dbReference type="InterPro" id="IPR006626">
    <property type="entry name" value="PbH1"/>
</dbReference>
<proteinExistence type="predicted"/>
<dbReference type="CDD" id="cd00102">
    <property type="entry name" value="IPT"/>
    <property type="match status" value="1"/>
</dbReference>
<dbReference type="SUPFAM" id="SSF56988">
    <property type="entry name" value="Anthrax protective antigen"/>
    <property type="match status" value="1"/>
</dbReference>
<dbReference type="Proteomes" id="UP000785679">
    <property type="component" value="Unassembled WGS sequence"/>
</dbReference>
<dbReference type="CDD" id="cd00603">
    <property type="entry name" value="IPT_PCSR"/>
    <property type="match status" value="3"/>
</dbReference>
<dbReference type="GO" id="GO:0005886">
    <property type="term" value="C:plasma membrane"/>
    <property type="evidence" value="ECO:0007669"/>
    <property type="project" value="UniProtKB-SubCell"/>
</dbReference>
<dbReference type="GO" id="GO:0042995">
    <property type="term" value="C:cell projection"/>
    <property type="evidence" value="ECO:0007669"/>
    <property type="project" value="UniProtKB-SubCell"/>
</dbReference>
<evidence type="ECO:0000256" key="7">
    <source>
        <dbReference type="ARBA" id="ARBA00022737"/>
    </source>
</evidence>
<dbReference type="InterPro" id="IPR037524">
    <property type="entry name" value="PA14/GLEYA"/>
</dbReference>
<dbReference type="Pfam" id="PF07691">
    <property type="entry name" value="PA14"/>
    <property type="match status" value="1"/>
</dbReference>
<keyword evidence="10" id="KW-0325">Glycoprotein</keyword>
<evidence type="ECO:0000256" key="10">
    <source>
        <dbReference type="ARBA" id="ARBA00023180"/>
    </source>
</evidence>
<evidence type="ECO:0000256" key="11">
    <source>
        <dbReference type="ARBA" id="ARBA00023273"/>
    </source>
</evidence>
<evidence type="ECO:0000256" key="2">
    <source>
        <dbReference type="ARBA" id="ARBA00004236"/>
    </source>
</evidence>
<dbReference type="InterPro" id="IPR019316">
    <property type="entry name" value="G8_domain"/>
</dbReference>
<feature type="domain" description="PA14" evidence="15">
    <location>
        <begin position="239"/>
        <end position="393"/>
    </location>
</feature>
<dbReference type="SMART" id="SM00429">
    <property type="entry name" value="IPT"/>
    <property type="match status" value="4"/>
</dbReference>
<keyword evidence="17" id="KW-1185">Reference proteome</keyword>
<dbReference type="SUPFAM" id="SSF51126">
    <property type="entry name" value="Pectin lyase-like"/>
    <property type="match status" value="2"/>
</dbReference>
<keyword evidence="4" id="KW-1003">Cell membrane</keyword>
<protein>
    <recommendedName>
        <fullName evidence="18">G8 domain-containing protein</fullName>
    </recommendedName>
</protein>
<dbReference type="Pfam" id="PF10162">
    <property type="entry name" value="G8"/>
    <property type="match status" value="2"/>
</dbReference>
<keyword evidence="7" id="KW-0677">Repeat</keyword>
<comment type="subcellular location">
    <subcellularLocation>
        <location evidence="2">Cell membrane</location>
    </subcellularLocation>
    <subcellularLocation>
        <location evidence="3">Cell projection</location>
    </subcellularLocation>
    <subcellularLocation>
        <location evidence="1">Membrane</location>
        <topology evidence="1">Single-pass membrane protein</topology>
    </subcellularLocation>
</comment>
<dbReference type="Gene3D" id="2.60.40.10">
    <property type="entry name" value="Immunoglobulins"/>
    <property type="match status" value="4"/>
</dbReference>
<dbReference type="InterPro" id="IPR055401">
    <property type="entry name" value="CEMIP_beta-hel_dom"/>
</dbReference>
<keyword evidence="11" id="KW-0966">Cell projection</keyword>
<dbReference type="Gene3D" id="2.60.120.260">
    <property type="entry name" value="Galactose-binding domain-like"/>
    <property type="match status" value="1"/>
</dbReference>
<dbReference type="SUPFAM" id="SSF81296">
    <property type="entry name" value="E set domains"/>
    <property type="match status" value="3"/>
</dbReference>
<feature type="compositionally biased region" description="Polar residues" evidence="12">
    <location>
        <begin position="3281"/>
        <end position="3305"/>
    </location>
</feature>
<keyword evidence="5 13" id="KW-0812">Transmembrane</keyword>
<feature type="transmembrane region" description="Helical" evidence="13">
    <location>
        <begin position="3148"/>
        <end position="3171"/>
    </location>
</feature>
<evidence type="ECO:0000256" key="1">
    <source>
        <dbReference type="ARBA" id="ARBA00004167"/>
    </source>
</evidence>
<evidence type="ECO:0000313" key="16">
    <source>
        <dbReference type="EMBL" id="TNV88219.1"/>
    </source>
</evidence>
<feature type="compositionally biased region" description="Basic and acidic residues" evidence="12">
    <location>
        <begin position="3250"/>
        <end position="3260"/>
    </location>
</feature>
<feature type="region of interest" description="Disordered" evidence="12">
    <location>
        <begin position="3280"/>
        <end position="3305"/>
    </location>
</feature>
<evidence type="ECO:0000256" key="9">
    <source>
        <dbReference type="ARBA" id="ARBA00023136"/>
    </source>
</evidence>
<evidence type="ECO:0000256" key="8">
    <source>
        <dbReference type="ARBA" id="ARBA00022989"/>
    </source>
</evidence>
<dbReference type="PROSITE" id="PS51484">
    <property type="entry name" value="G8"/>
    <property type="match status" value="2"/>
</dbReference>
<accession>A0A8J8TAF0</accession>
<sequence length="3305" mass="366245">MELHGRPYEDFNALDNVAYDVELIDYDQVTQQVKTLKCASPSPQSYCRINYSRAYTPQLYAIQPPVMYYGSEVTFWIDPRSAQNKKSTVFPEFPFTEVKLNGYKVDFEGFLEEDTVLSAYSKNAVRGIMGSIVPNASAEVEFRFRVGYALHIDSTMLRCSYDNSTCYKAKALARIDTISASEGYKSGSQLLKISGYGFNSDNIAATVDGETCAVESTDVDHFTCRTAPKETPSSDTVYVGQHGLKRRLMNVSYGLDYTSLLSAPYTETLALELESARNIKDGPFGQTFTGFFKAPNTGRYRFYMSCDDGCQLWLSTTNKDTSSATKILESDSYTSFRNYFQVSQRKQSAWISLTKDEYYYIEVRHIQSSGGDHVSVAVEIEDPNAPNGHHHSMKEVQRLQVGQSNVRDITNVTIENPDGGLFTLYFQNPKDTTSLTQSGQLNTNMSSYDFYVGIRAFYNNVWGAHLQVYKYVYDVNGTMTTVFQIIVVRSLPSASANVISVSRSTTTSKITVQLPKNNQLSTIPMKGAFRIKCVMPDGSDNTTVDIWHHTSLSIIRDRVIASCPYYRDKFELTDGPYFNYYDDGRDLLFRFAYLNHDIPQWEIVDADTNSTQGNEVFFNSTTNDIESITLSNIACKNIQYMSETELTCTITPVAGLSAPIVIAKNGLIPSGTTDKIDVEVSIDTVSPNTGLNPYGGTYITIAGSNFPQSTKDGTVVTLAFSDGTPCVIETTTPTQIVCITEEFSSGLTSTTLTITVNGKTDTSANLDISDGPAVVTSLVPSSVNPVLKTQLKFLVTDFVETLDKSDLIVTFTQVADPTIIRTSNVIEVGFEDEPNNVQYLKVLFAGSESGTYTPRIRSKNYGRFDTTAVTLVTESKVIDFNPKKGSAYGGTLITVEGINFSNEITDNPIRIGYTDCLVESSNSTHIICRTQGTMEEQDAIEDFIVFLKTFEEAPCLATTCTFEWVKTALPQVTGYSVDFDTSLNEYVLTVSGVDLGASETNTQVFIDDVEQTVLSGSDTEVKVQITSILNQYTLNVDLFLPIGIPEGLEELTINTGFTLTPKLLSLDTHTGSPGGTLLTAVVKGLGANATGVTLVTSSGTDVCESVTIPQYGMLTCKTKEGAIESNSLKVKLGSSSTECVGTAGECIYQTSDADFPSVSAIDLTDPHTLTFTGTGLQLLQADYTAGVTFRGIKADTVTLDSDTTATATFTQGVPIGTNVNPKLEFVNAATGITHWAVSTATVSNSLSDSLALDSSIDCSFAGGCLLKVTQPGLVHNLLNDTAKNVIRVCGQVCSATAVNQTNAESVQCVLPPLATTKSILDYTIVGESYLYGTPFSSKSALTYTVWDGSHQNGWTDTAANCYFGTAFKAGYIGVLNEVKYFMSRFTKSTFVDKLRFEAAMSSSGPWTTIFTVGNEIHEGWNYKNYEAGQELKYRYYRFYGPSTGSCIVGEVSLRGYEAIDDTNDDYTCAAQLYLDGVANTLSGDVIYKSSLTPVLESITPRFGSVVGGEEVSFKGTNFPPEAGIYTILIDGRNCAVSSATATEIKCTTAKRPGLYPNPSLSIFADGFGYVATQGLLFRYVNYWSQDVTWGGDFAPLEGDMVYVPKGLHLLVDVDSTPILSAVVVEGSLIFPPDEDPTHLRTFDAHYVIVRGGYFEAGTEDFPYTSKLQITMYSKRFDPELPIFGNKVIAMYNGVLDFHGVPRHPTWTMLDTTADVGTNTITLIRDVDWKVGERIVVAPTGYYNFQAEERTITAVDNTDPQKPIITVDTPFEFKHFAGVQHFGDEFIEMRAEVGLLTRNILYRGDPETSAKNEYGAQIMVHSNGMETLTARIEYIELFNVGQAFQLGRYPIHFHLIGAVHNSYIRGNAIHQSYNRACTIHGVHYLRVIENVAYNTKGHTFFIEDAAETKNLLENNLAIWTKKSWSLLNSDQTPASFWITHPDNILRGNHAAGSDNYGFWYDTKPNPTGPSFDPNICPENSPLGEFSNNVAHSNGRYGLRVFHKLIPRTFPCADIQFDANNLTDPYWKNPNIPARFVNFTSFKNQRNGAIALDVGDVRFENFKVSDNILAGIEFELTKNLKNGYSAQINGALVIGHSDNADELTLSSPSHGIIGPRTENFQIHNVKFYNFDVAGKAAMGSCSHCFSLPSTDSGARTVTFSNILMDPTTVTQKIRYETPYRDIFFDTDGTLTGLGPNTWTTPYWKHNEQPECTFKEEYDGFVCDSTIQVRRIVFYNYKPDIFQLMDMKVLKYDDSIVGGMDNETLAAYKLNQSNYAIVPWRVKLDPTSAWAIPIVTKHKYKIHWQAGLDFTQMRIDLSPHWSTGDSDVYIIHNFTDVRARVDFITASSTIKNETIKSTNASDLQTGANIVYNDTATRELHYLINGANSSRTSLLIQGYRCNGPCLDSVSTVQIESRIRYWSDASSWDSGKVPEANATVIIESGRNYVFDLPESPIFKYLEVNGRLTFLETAPKLHLRSKYIFVRAGELLIGSETKPFAGEAQITLYGEKESEHIVYENAVEAGNKIIANTNIMKLYGQKRIGLTRLLQSANKGDSIIYVEAGLSWKAGDKIGLAPTRVQWKEQDYGIIATYDNSTGMITLDRPLTHFHWGASKSTGGDYSGVDMRGEVVLLSRNIKIVGEDVEAWGCQVLTGDFIEGNGEFRYGHTIIDSVEIYNCSQYDTHKAALRFQEAYGSWSSVSNSAIHHGLGFGLQVETAANIIFTNNTFFDFVKYGFNVVTAKNVTVDGNFVGYIHSRHLVTAGAGDPQGAFLACAHLPNDKCYDLKFINNIAAGVEAATVDTVGFSINGNECGDYKTIVFKNNVAHSIQGNGATIFKNWTSDTQGQCIEASYFSAYKNHIGIVSNQATQQIIFSNMILIDNGYSASANIGLEGKDQYARLKNINFFNFDSDKDFCGNEQRLFRLNKFNADYTPRTLLTKVKFHNVAQNALAYLFTPPNEWTVVDDCGEFPCTGPKNVLIWIESASYTGDVRPSKQMPEFMIISDNDENAQGFDRCTEVKAWNGYYCENDKLALITFESFDEDKTKRILTPINVVSMNLTSRNVLNTFMDHQWDGFYTSMLRTSRFAALLQGGKNMIYNITYTSTPPQRQHFTLRADYTEVILRIRYTKPTPQIVNNTIIQIHLEEDDGANNTVTIAVIGSIIGIILIGGVAGYFLYKKYARLSSPTDVQKVDQSSKDHISQASPDGMIDDQFEEQYHPKAELDIFGRNDPFKHKVNNADEVDEQDEVASNGKTESQVEHNPVDTEQMHTRMRDSRMNENVPALGEFSTQSNPMEHNLQRRNQPTSVFQDV</sequence>
<keyword evidence="9 13" id="KW-0472">Membrane</keyword>
<comment type="caution">
    <text evidence="16">The sequence shown here is derived from an EMBL/GenBank/DDBJ whole genome shotgun (WGS) entry which is preliminary data.</text>
</comment>
<evidence type="ECO:0000256" key="5">
    <source>
        <dbReference type="ARBA" id="ARBA00022692"/>
    </source>
</evidence>
<dbReference type="Gene3D" id="2.60.120.1560">
    <property type="match status" value="1"/>
</dbReference>
<feature type="domain" description="G8" evidence="14">
    <location>
        <begin position="1587"/>
        <end position="1711"/>
    </location>
</feature>
<evidence type="ECO:0000256" key="12">
    <source>
        <dbReference type="SAM" id="MobiDB-lite"/>
    </source>
</evidence>
<evidence type="ECO:0008006" key="18">
    <source>
        <dbReference type="Google" id="ProtNLM"/>
    </source>
</evidence>
<dbReference type="SMART" id="SM01225">
    <property type="entry name" value="G8"/>
    <property type="match status" value="2"/>
</dbReference>
<evidence type="ECO:0000256" key="4">
    <source>
        <dbReference type="ARBA" id="ARBA00022475"/>
    </source>
</evidence>
<dbReference type="InterPro" id="IPR012334">
    <property type="entry name" value="Pectin_lyas_fold"/>
</dbReference>
<keyword evidence="8 13" id="KW-1133">Transmembrane helix</keyword>
<evidence type="ECO:0000259" key="15">
    <source>
        <dbReference type="PROSITE" id="PS51820"/>
    </source>
</evidence>
<dbReference type="OrthoDB" id="446578at2759"/>
<evidence type="ECO:0000256" key="3">
    <source>
        <dbReference type="ARBA" id="ARBA00004316"/>
    </source>
</evidence>
<dbReference type="EMBL" id="RRYP01000025">
    <property type="protein sequence ID" value="TNV88219.1"/>
    <property type="molecule type" value="Genomic_DNA"/>
</dbReference>
<dbReference type="InterPro" id="IPR052387">
    <property type="entry name" value="Fibrocystin"/>
</dbReference>
<dbReference type="SMART" id="SM00710">
    <property type="entry name" value="PbH1"/>
    <property type="match status" value="8"/>
</dbReference>
<dbReference type="InterPro" id="IPR002909">
    <property type="entry name" value="IPT_dom"/>
</dbReference>
<dbReference type="PANTHER" id="PTHR46769:SF2">
    <property type="entry name" value="FIBROCYSTIN-L ISOFORM 2 PRECURSOR-RELATED"/>
    <property type="match status" value="1"/>
</dbReference>
<feature type="region of interest" description="Disordered" evidence="12">
    <location>
        <begin position="3233"/>
        <end position="3260"/>
    </location>
</feature>
<name>A0A8J8TAF0_HALGN</name>
<dbReference type="PROSITE" id="PS51820">
    <property type="entry name" value="PA14"/>
    <property type="match status" value="1"/>
</dbReference>
<gene>
    <name evidence="16" type="ORF">FGO68_gene10848</name>
</gene>
<dbReference type="Pfam" id="PF13229">
    <property type="entry name" value="Beta_helix"/>
    <property type="match status" value="1"/>
</dbReference>
<dbReference type="InterPro" id="IPR039448">
    <property type="entry name" value="Beta_helix"/>
</dbReference>
<organism evidence="16 17">
    <name type="scientific">Halteria grandinella</name>
    <dbReference type="NCBI Taxonomy" id="5974"/>
    <lineage>
        <taxon>Eukaryota</taxon>
        <taxon>Sar</taxon>
        <taxon>Alveolata</taxon>
        <taxon>Ciliophora</taxon>
        <taxon>Intramacronucleata</taxon>
        <taxon>Spirotrichea</taxon>
        <taxon>Stichotrichia</taxon>
        <taxon>Sporadotrichida</taxon>
        <taxon>Halteriidae</taxon>
        <taxon>Halteria</taxon>
    </lineage>
</organism>
<dbReference type="InterPro" id="IPR011658">
    <property type="entry name" value="PA14_dom"/>
</dbReference>
<dbReference type="Pfam" id="PF24606">
    <property type="entry name" value="CEMIP_beta-hel"/>
    <property type="match status" value="1"/>
</dbReference>
<evidence type="ECO:0000256" key="13">
    <source>
        <dbReference type="SAM" id="Phobius"/>
    </source>
</evidence>
<dbReference type="InterPro" id="IPR014756">
    <property type="entry name" value="Ig_E-set"/>
</dbReference>
<feature type="domain" description="G8" evidence="14">
    <location>
        <begin position="2421"/>
        <end position="2545"/>
    </location>
</feature>
<evidence type="ECO:0000313" key="17">
    <source>
        <dbReference type="Proteomes" id="UP000785679"/>
    </source>
</evidence>
<dbReference type="InterPro" id="IPR013783">
    <property type="entry name" value="Ig-like_fold"/>
</dbReference>
<evidence type="ECO:0000256" key="6">
    <source>
        <dbReference type="ARBA" id="ARBA00022729"/>
    </source>
</evidence>